<sequence>MGMRCSSRSSTRRMSPAAWPASASVSSMPCSSTPSVSSRTLASCARALLRVLTSFLRP</sequence>
<accession>A0A0A9AEL4</accession>
<organism evidence="2">
    <name type="scientific">Arundo donax</name>
    <name type="common">Giant reed</name>
    <name type="synonym">Donax arundinaceus</name>
    <dbReference type="NCBI Taxonomy" id="35708"/>
    <lineage>
        <taxon>Eukaryota</taxon>
        <taxon>Viridiplantae</taxon>
        <taxon>Streptophyta</taxon>
        <taxon>Embryophyta</taxon>
        <taxon>Tracheophyta</taxon>
        <taxon>Spermatophyta</taxon>
        <taxon>Magnoliopsida</taxon>
        <taxon>Liliopsida</taxon>
        <taxon>Poales</taxon>
        <taxon>Poaceae</taxon>
        <taxon>PACMAD clade</taxon>
        <taxon>Arundinoideae</taxon>
        <taxon>Arundineae</taxon>
        <taxon>Arundo</taxon>
    </lineage>
</organism>
<protein>
    <submittedName>
        <fullName evidence="2">Uncharacterized protein</fullName>
    </submittedName>
</protein>
<proteinExistence type="predicted"/>
<reference evidence="2" key="2">
    <citation type="journal article" date="2015" name="Data Brief">
        <title>Shoot transcriptome of the giant reed, Arundo donax.</title>
        <authorList>
            <person name="Barrero R.A."/>
            <person name="Guerrero F.D."/>
            <person name="Moolhuijzen P."/>
            <person name="Goolsby J.A."/>
            <person name="Tidwell J."/>
            <person name="Bellgard S.E."/>
            <person name="Bellgard M.I."/>
        </authorList>
    </citation>
    <scope>NUCLEOTIDE SEQUENCE</scope>
    <source>
        <tissue evidence="2">Shoot tissue taken approximately 20 cm above the soil surface</tissue>
    </source>
</reference>
<reference evidence="2" key="1">
    <citation type="submission" date="2014-09" db="EMBL/GenBank/DDBJ databases">
        <authorList>
            <person name="Magalhaes I.L.F."/>
            <person name="Oliveira U."/>
            <person name="Santos F.R."/>
            <person name="Vidigal T.H.D.A."/>
            <person name="Brescovit A.D."/>
            <person name="Santos A.J."/>
        </authorList>
    </citation>
    <scope>NUCLEOTIDE SEQUENCE</scope>
    <source>
        <tissue evidence="2">Shoot tissue taken approximately 20 cm above the soil surface</tissue>
    </source>
</reference>
<dbReference type="AlphaFoldDB" id="A0A0A9AEL4"/>
<evidence type="ECO:0000256" key="1">
    <source>
        <dbReference type="SAM" id="MobiDB-lite"/>
    </source>
</evidence>
<dbReference type="EMBL" id="GBRH01249552">
    <property type="protein sequence ID" value="JAD48343.1"/>
    <property type="molecule type" value="Transcribed_RNA"/>
</dbReference>
<name>A0A0A9AEL4_ARUDO</name>
<evidence type="ECO:0000313" key="2">
    <source>
        <dbReference type="EMBL" id="JAD48343.1"/>
    </source>
</evidence>
<feature type="region of interest" description="Disordered" evidence="1">
    <location>
        <begin position="1"/>
        <end position="36"/>
    </location>
</feature>